<dbReference type="AlphaFoldDB" id="A0A1X1UMP3"/>
<dbReference type="Gene3D" id="1.20.1290.10">
    <property type="entry name" value="AhpD-like"/>
    <property type="match status" value="1"/>
</dbReference>
<reference evidence="1 2" key="1">
    <citation type="submission" date="2016-01" db="EMBL/GenBank/DDBJ databases">
        <title>The new phylogeny of the genus Mycobacterium.</title>
        <authorList>
            <person name="Tarcisio F."/>
            <person name="Conor M."/>
            <person name="Antonella G."/>
            <person name="Elisabetta G."/>
            <person name="Giulia F.S."/>
            <person name="Sara T."/>
            <person name="Anna F."/>
            <person name="Clotilde B."/>
            <person name="Roberto B."/>
            <person name="Veronica D.S."/>
            <person name="Fabio R."/>
            <person name="Monica P."/>
            <person name="Olivier J."/>
            <person name="Enrico T."/>
            <person name="Nicola S."/>
        </authorList>
    </citation>
    <scope>NUCLEOTIDE SEQUENCE [LARGE SCALE GENOMIC DNA]</scope>
    <source>
        <strain evidence="1 2">DSM 45731</strain>
    </source>
</reference>
<comment type="caution">
    <text evidence="1">The sequence shown here is derived from an EMBL/GenBank/DDBJ whole genome shotgun (WGS) entry which is preliminary data.</text>
</comment>
<name>A0A1X1UMP3_9MYCO</name>
<evidence type="ECO:0000313" key="2">
    <source>
        <dbReference type="Proteomes" id="UP000194000"/>
    </source>
</evidence>
<dbReference type="RefSeq" id="WP_085199292.1">
    <property type="nucleotide sequence ID" value="NZ_JACKVI010000014.1"/>
</dbReference>
<dbReference type="GO" id="GO:0004601">
    <property type="term" value="F:peroxidase activity"/>
    <property type="evidence" value="ECO:0007669"/>
    <property type="project" value="UniProtKB-KW"/>
</dbReference>
<dbReference type="PANTHER" id="PTHR35446:SF2">
    <property type="entry name" value="CARBOXYMUCONOLACTONE DECARBOXYLASE-LIKE DOMAIN-CONTAINING PROTEIN"/>
    <property type="match status" value="1"/>
</dbReference>
<proteinExistence type="predicted"/>
<dbReference type="OrthoDB" id="5521565at2"/>
<dbReference type="InterPro" id="IPR029032">
    <property type="entry name" value="AhpD-like"/>
</dbReference>
<organism evidence="1 2">
    <name type="scientific">Mycobacterium fragae</name>
    <dbReference type="NCBI Taxonomy" id="1260918"/>
    <lineage>
        <taxon>Bacteria</taxon>
        <taxon>Bacillati</taxon>
        <taxon>Actinomycetota</taxon>
        <taxon>Actinomycetes</taxon>
        <taxon>Mycobacteriales</taxon>
        <taxon>Mycobacteriaceae</taxon>
        <taxon>Mycobacterium</taxon>
    </lineage>
</organism>
<keyword evidence="1" id="KW-0575">Peroxidase</keyword>
<dbReference type="PANTHER" id="PTHR35446">
    <property type="entry name" value="SI:CH211-175M2.5"/>
    <property type="match status" value="1"/>
</dbReference>
<dbReference type="SUPFAM" id="SSF69118">
    <property type="entry name" value="AhpD-like"/>
    <property type="match status" value="1"/>
</dbReference>
<dbReference type="EMBL" id="LQOW01000028">
    <property type="protein sequence ID" value="ORV57958.1"/>
    <property type="molecule type" value="Genomic_DNA"/>
</dbReference>
<dbReference type="Proteomes" id="UP000194000">
    <property type="component" value="Unassembled WGS sequence"/>
</dbReference>
<sequence length="191" mass="20838">MRLEILDRGHRLHTKAVMALIRVFSGHPVVDAVKLALYRPDFYRGGPLTHEAMRGQSDWSIGDRELMAAYVSKANECPFCVSAHSATAAIWYGDNTTVAATLSDLETAPISEPLRATLRMLGKLTREQSIDADDIRAALAASVSPQQIKDALAVSLAFNITDRLANAFGFDVASPEAMNAGARHLLKRGYR</sequence>
<keyword evidence="1" id="KW-0560">Oxidoreductase</keyword>
<accession>A0A1X1UMP3</accession>
<evidence type="ECO:0000313" key="1">
    <source>
        <dbReference type="EMBL" id="ORV57958.1"/>
    </source>
</evidence>
<dbReference type="STRING" id="1260918.AWC06_21795"/>
<protein>
    <submittedName>
        <fullName evidence="1">Alkylhydroperoxidase AhpD family core domain-containing protein</fullName>
    </submittedName>
</protein>
<keyword evidence="2" id="KW-1185">Reference proteome</keyword>
<gene>
    <name evidence="1" type="ORF">AWC06_21795</name>
</gene>